<dbReference type="EMBL" id="FOHA01000023">
    <property type="protein sequence ID" value="SES05276.1"/>
    <property type="molecule type" value="Genomic_DNA"/>
</dbReference>
<dbReference type="PANTHER" id="PTHR33795">
    <property type="entry name" value="INSERTION ELEMENT IS150 PROTEIN INSJ"/>
    <property type="match status" value="1"/>
</dbReference>
<dbReference type="InterPro" id="IPR009057">
    <property type="entry name" value="Homeodomain-like_sf"/>
</dbReference>
<dbReference type="InterPro" id="IPR010921">
    <property type="entry name" value="Trp_repressor/repl_initiator"/>
</dbReference>
<proteinExistence type="inferred from homology"/>
<name>A0A1H9U722_9LACT</name>
<feature type="coiled-coil region" evidence="2">
    <location>
        <begin position="192"/>
        <end position="224"/>
    </location>
</feature>
<dbReference type="SUPFAM" id="SSF48295">
    <property type="entry name" value="TrpR-like"/>
    <property type="match status" value="2"/>
</dbReference>
<dbReference type="Gene3D" id="1.10.10.10">
    <property type="entry name" value="Winged helix-like DNA-binding domain superfamily/Winged helix DNA-binding domain"/>
    <property type="match status" value="1"/>
</dbReference>
<accession>A0A1H9U722</accession>
<evidence type="ECO:0000256" key="1">
    <source>
        <dbReference type="ARBA" id="ARBA00038232"/>
    </source>
</evidence>
<dbReference type="RefSeq" id="WP_092653841.1">
    <property type="nucleotide sequence ID" value="NZ_FOHA01000023.1"/>
</dbReference>
<keyword evidence="5" id="KW-1185">Reference proteome</keyword>
<dbReference type="PANTHER" id="PTHR33795:SF1">
    <property type="entry name" value="INSERTION ELEMENT IS150 PROTEIN INSJ"/>
    <property type="match status" value="1"/>
</dbReference>
<feature type="domain" description="Insertion element IS150 protein InsJ-like helix-turn-helix" evidence="3">
    <location>
        <begin position="132"/>
        <end position="184"/>
    </location>
</feature>
<dbReference type="SUPFAM" id="SSF46689">
    <property type="entry name" value="Homeodomain-like"/>
    <property type="match status" value="1"/>
</dbReference>
<dbReference type="STRING" id="142588.SAMN04488559_1232"/>
<dbReference type="InterPro" id="IPR036388">
    <property type="entry name" value="WH-like_DNA-bd_sf"/>
</dbReference>
<evidence type="ECO:0000313" key="5">
    <source>
        <dbReference type="Proteomes" id="UP000198948"/>
    </source>
</evidence>
<dbReference type="GO" id="GO:0043565">
    <property type="term" value="F:sequence-specific DNA binding"/>
    <property type="evidence" value="ECO:0007669"/>
    <property type="project" value="InterPro"/>
</dbReference>
<protein>
    <submittedName>
        <fullName evidence="4">Helix-turn-helix domain-containing protein</fullName>
    </submittedName>
</protein>
<organism evidence="4 5">
    <name type="scientific">Isobaculum melis</name>
    <dbReference type="NCBI Taxonomy" id="142588"/>
    <lineage>
        <taxon>Bacteria</taxon>
        <taxon>Bacillati</taxon>
        <taxon>Bacillota</taxon>
        <taxon>Bacilli</taxon>
        <taxon>Lactobacillales</taxon>
        <taxon>Carnobacteriaceae</taxon>
        <taxon>Isobaculum</taxon>
    </lineage>
</organism>
<dbReference type="OrthoDB" id="2164323at2"/>
<dbReference type="Proteomes" id="UP000198948">
    <property type="component" value="Unassembled WGS sequence"/>
</dbReference>
<dbReference type="InterPro" id="IPR052057">
    <property type="entry name" value="IS150/IS1296_orfA-like"/>
</dbReference>
<reference evidence="4 5" key="1">
    <citation type="submission" date="2016-10" db="EMBL/GenBank/DDBJ databases">
        <authorList>
            <person name="de Groot N.N."/>
        </authorList>
    </citation>
    <scope>NUCLEOTIDE SEQUENCE [LARGE SCALE GENOMIC DNA]</scope>
    <source>
        <strain evidence="4 5">DSM 13760</strain>
    </source>
</reference>
<dbReference type="InterPro" id="IPR055247">
    <property type="entry name" value="InsJ-like_HTH"/>
</dbReference>
<dbReference type="Pfam" id="PF13518">
    <property type="entry name" value="HTH_28"/>
    <property type="match status" value="1"/>
</dbReference>
<evidence type="ECO:0000313" key="4">
    <source>
        <dbReference type="EMBL" id="SES05276.1"/>
    </source>
</evidence>
<gene>
    <name evidence="4" type="ORF">SAMN04488559_1232</name>
</gene>
<dbReference type="AlphaFoldDB" id="A0A1H9U722"/>
<comment type="similarity">
    <text evidence="1">Belongs to the IS150/IS1296 orfA family.</text>
</comment>
<sequence>MSNKRYSYEEKKRSIQHILSGKECVTSEARRVGAGYDTVNTWLRKYRENGLNGLKISKNWKKYLKQDKTKAVEYALSGKYSKHEIVQIFKISSKSLLDKWISTYTKGKRLKSTSKGISQMKTNKSIFTTGEERLEIVQFTIAHKLDYQLAMEKYGVSYQQVYSWVKKYQKNGTEALRDGRGRKKDPKELTEEERLKQRIKELELRNEELEMEKAIAKKLQEIQERFNPSH</sequence>
<evidence type="ECO:0000256" key="2">
    <source>
        <dbReference type="SAM" id="Coils"/>
    </source>
</evidence>
<evidence type="ECO:0000259" key="3">
    <source>
        <dbReference type="Pfam" id="PF13518"/>
    </source>
</evidence>
<keyword evidence="2" id="KW-0175">Coiled coil</keyword>